<dbReference type="WBParaSite" id="MBELARI_LOCUS14789">
    <property type="protein sequence ID" value="MBELARI_LOCUS14789"/>
    <property type="gene ID" value="MBELARI_LOCUS14789"/>
</dbReference>
<evidence type="ECO:0000259" key="9">
    <source>
        <dbReference type="Pfam" id="PF01593"/>
    </source>
</evidence>
<name>A0AAF3ELB0_9BILA</name>
<feature type="chain" id="PRO_5041930148" evidence="8">
    <location>
        <begin position="24"/>
        <end position="536"/>
    </location>
</feature>
<dbReference type="PANTHER" id="PTHR10742:SF405">
    <property type="entry name" value="PEROXISOMAL N(1)-ACETYL-SPERMINE_SPERMIDINE OXIDASE"/>
    <property type="match status" value="1"/>
</dbReference>
<keyword evidence="8" id="KW-0732">Signal</keyword>
<feature type="signal peptide" evidence="8">
    <location>
        <begin position="1"/>
        <end position="23"/>
    </location>
</feature>
<dbReference type="SUPFAM" id="SSF54373">
    <property type="entry name" value="FAD-linked reductases, C-terminal domain"/>
    <property type="match status" value="1"/>
</dbReference>
<dbReference type="Proteomes" id="UP000887575">
    <property type="component" value="Unassembled WGS sequence"/>
</dbReference>
<reference evidence="11" key="1">
    <citation type="submission" date="2024-02" db="UniProtKB">
        <authorList>
            <consortium name="WormBaseParasite"/>
        </authorList>
    </citation>
    <scope>IDENTIFICATION</scope>
</reference>
<dbReference type="GO" id="GO:0005737">
    <property type="term" value="C:cytoplasm"/>
    <property type="evidence" value="ECO:0007669"/>
    <property type="project" value="UniProtKB-SubCell"/>
</dbReference>
<evidence type="ECO:0000256" key="4">
    <source>
        <dbReference type="ARBA" id="ARBA00022490"/>
    </source>
</evidence>
<dbReference type="Pfam" id="PF01593">
    <property type="entry name" value="Amino_oxidase"/>
    <property type="match status" value="1"/>
</dbReference>
<dbReference type="GO" id="GO:0046592">
    <property type="term" value="F:polyamine oxidase activity"/>
    <property type="evidence" value="ECO:0007669"/>
    <property type="project" value="TreeGrafter"/>
</dbReference>
<comment type="cofactor">
    <cofactor evidence="1">
        <name>FAD</name>
        <dbReference type="ChEBI" id="CHEBI:57692"/>
    </cofactor>
</comment>
<protein>
    <submittedName>
        <fullName evidence="11">Amine oxidase domain-containing protein</fullName>
    </submittedName>
</protein>
<evidence type="ECO:0000313" key="11">
    <source>
        <dbReference type="WBParaSite" id="MBELARI_LOCUS14789"/>
    </source>
</evidence>
<feature type="domain" description="Amine oxidase" evidence="9">
    <location>
        <begin position="38"/>
        <end position="488"/>
    </location>
</feature>
<evidence type="ECO:0000256" key="2">
    <source>
        <dbReference type="ARBA" id="ARBA00004496"/>
    </source>
</evidence>
<evidence type="ECO:0000256" key="6">
    <source>
        <dbReference type="ARBA" id="ARBA00022827"/>
    </source>
</evidence>
<keyword evidence="4" id="KW-0963">Cytoplasm</keyword>
<keyword evidence="7" id="KW-0560">Oxidoreductase</keyword>
<dbReference type="SUPFAM" id="SSF51905">
    <property type="entry name" value="FAD/NAD(P)-binding domain"/>
    <property type="match status" value="1"/>
</dbReference>
<evidence type="ECO:0000256" key="8">
    <source>
        <dbReference type="SAM" id="SignalP"/>
    </source>
</evidence>
<keyword evidence="10" id="KW-1185">Reference proteome</keyword>
<dbReference type="Gene3D" id="3.50.50.60">
    <property type="entry name" value="FAD/NAD(P)-binding domain"/>
    <property type="match status" value="1"/>
</dbReference>
<organism evidence="10 11">
    <name type="scientific">Mesorhabditis belari</name>
    <dbReference type="NCBI Taxonomy" id="2138241"/>
    <lineage>
        <taxon>Eukaryota</taxon>
        <taxon>Metazoa</taxon>
        <taxon>Ecdysozoa</taxon>
        <taxon>Nematoda</taxon>
        <taxon>Chromadorea</taxon>
        <taxon>Rhabditida</taxon>
        <taxon>Rhabditina</taxon>
        <taxon>Rhabditomorpha</taxon>
        <taxon>Rhabditoidea</taxon>
        <taxon>Rhabditidae</taxon>
        <taxon>Mesorhabditinae</taxon>
        <taxon>Mesorhabditis</taxon>
    </lineage>
</organism>
<accession>A0AAF3ELB0</accession>
<dbReference type="InterPro" id="IPR050281">
    <property type="entry name" value="Flavin_monoamine_oxidase"/>
</dbReference>
<dbReference type="Gene3D" id="3.90.660.10">
    <property type="match status" value="1"/>
</dbReference>
<dbReference type="AlphaFoldDB" id="A0AAF3ELB0"/>
<evidence type="ECO:0000256" key="3">
    <source>
        <dbReference type="ARBA" id="ARBA00005995"/>
    </source>
</evidence>
<evidence type="ECO:0000256" key="1">
    <source>
        <dbReference type="ARBA" id="ARBA00001974"/>
    </source>
</evidence>
<sequence>MTNSRCLLLLLWCFELLMMSSHAGEIEPPKIAIIGAGMTGLSAGRRLMELGLRDFDIFEGADRVGGRIHSIPYHGGYLQMGAQFINGEANPLYKIAAEFGLIEGELSDLAHFTESLYPTGKCSMDRSDFQLFMDFIEPLDTKYRTLAEMNQTIARSHSMKMLYDEDFARFVQKNEIFGQRLNFFEALSRPYRSYWEFEWSSDWGDQSLSNLRDWDDRGAIGVSYTTTKIGYKGIIDFMAAQSPERNIHLKHRIKNIQYDGEKIELSLDNGTRLATQYDYVIVTTSLGHLKRFSSTLFTPPLGRFKQKLIDAIGFGGSCKIFLRWENPWWLPGTHSIAPLPIKGCPGRERNIDIFEEEMTTLQTVSWEENTLMAWIAGRGHRYMDSLSDEEIIERTTRLIRYVYNNETIEKPSEIVRTKMTENELLLGAYSYVSQKQAAAGLKHGDLGMPVKFAGNLKVLFAGEATHYRMFETAVGAYQSGRREVDRLIDDWNLRHGITHRVDPASSRKVKNQSVVDKKHRISSVCANRSDGHCHPQ</sequence>
<comment type="subcellular location">
    <subcellularLocation>
        <location evidence="2">Cytoplasm</location>
    </subcellularLocation>
</comment>
<evidence type="ECO:0000256" key="5">
    <source>
        <dbReference type="ARBA" id="ARBA00022630"/>
    </source>
</evidence>
<evidence type="ECO:0000256" key="7">
    <source>
        <dbReference type="ARBA" id="ARBA00023002"/>
    </source>
</evidence>
<comment type="similarity">
    <text evidence="3">Belongs to the flavin monoamine oxidase family.</text>
</comment>
<keyword evidence="5" id="KW-0285">Flavoprotein</keyword>
<dbReference type="InterPro" id="IPR036188">
    <property type="entry name" value="FAD/NAD-bd_sf"/>
</dbReference>
<keyword evidence="6" id="KW-0274">FAD</keyword>
<dbReference type="PANTHER" id="PTHR10742">
    <property type="entry name" value="FLAVIN MONOAMINE OXIDASE"/>
    <property type="match status" value="1"/>
</dbReference>
<dbReference type="InterPro" id="IPR002937">
    <property type="entry name" value="Amino_oxidase"/>
</dbReference>
<evidence type="ECO:0000313" key="10">
    <source>
        <dbReference type="Proteomes" id="UP000887575"/>
    </source>
</evidence>
<proteinExistence type="inferred from homology"/>